<evidence type="ECO:0000313" key="1">
    <source>
        <dbReference type="EMBL" id="MBD1384920.1"/>
    </source>
</evidence>
<dbReference type="RefSeq" id="WP_191174760.1">
    <property type="nucleotide sequence ID" value="NZ_JACWMW010000001.1"/>
</dbReference>
<gene>
    <name evidence="1" type="ORF">IDJ75_06490</name>
</gene>
<sequence>MSSTKKLSAITRAKSPVSSAAQLRKTKSPLAVNFSVKEGANLNNSEISIKVNGREIIAQFYVGGELVSTQAVPVKKIPNPPPMPHDELFQILQNLRLYFNIQR</sequence>
<proteinExistence type="predicted"/>
<accession>A0ABR7X4E7</accession>
<organism evidence="1 2">
    <name type="scientific">Mucilaginibacter rigui</name>
    <dbReference type="NCBI Taxonomy" id="534635"/>
    <lineage>
        <taxon>Bacteria</taxon>
        <taxon>Pseudomonadati</taxon>
        <taxon>Bacteroidota</taxon>
        <taxon>Sphingobacteriia</taxon>
        <taxon>Sphingobacteriales</taxon>
        <taxon>Sphingobacteriaceae</taxon>
        <taxon>Mucilaginibacter</taxon>
    </lineage>
</organism>
<dbReference type="EMBL" id="JACWMW010000001">
    <property type="protein sequence ID" value="MBD1384920.1"/>
    <property type="molecule type" value="Genomic_DNA"/>
</dbReference>
<dbReference type="Proteomes" id="UP000618754">
    <property type="component" value="Unassembled WGS sequence"/>
</dbReference>
<comment type="caution">
    <text evidence="1">The sequence shown here is derived from an EMBL/GenBank/DDBJ whole genome shotgun (WGS) entry which is preliminary data.</text>
</comment>
<protein>
    <submittedName>
        <fullName evidence="1">Uncharacterized protein</fullName>
    </submittedName>
</protein>
<evidence type="ECO:0000313" key="2">
    <source>
        <dbReference type="Proteomes" id="UP000618754"/>
    </source>
</evidence>
<keyword evidence="2" id="KW-1185">Reference proteome</keyword>
<name>A0ABR7X4E7_9SPHI</name>
<reference evidence="1 2" key="1">
    <citation type="submission" date="2020-09" db="EMBL/GenBank/DDBJ databases">
        <title>Novel species of Mucilaginibacter isolated from a glacier on the Tibetan Plateau.</title>
        <authorList>
            <person name="Liu Q."/>
            <person name="Xin Y.-H."/>
        </authorList>
    </citation>
    <scope>NUCLEOTIDE SEQUENCE [LARGE SCALE GENOMIC DNA]</scope>
    <source>
        <strain evidence="1 2">CGMCC 1.13878</strain>
    </source>
</reference>